<proteinExistence type="predicted"/>
<dbReference type="EMBL" id="JBDJPC010000009">
    <property type="protein sequence ID" value="KAL1491404.1"/>
    <property type="molecule type" value="Genomic_DNA"/>
</dbReference>
<name>A0ABD1ECE1_HYPHA</name>
<evidence type="ECO:0000313" key="2">
    <source>
        <dbReference type="Proteomes" id="UP001566132"/>
    </source>
</evidence>
<comment type="caution">
    <text evidence="1">The sequence shown here is derived from an EMBL/GenBank/DDBJ whole genome shotgun (WGS) entry which is preliminary data.</text>
</comment>
<organism evidence="1 2">
    <name type="scientific">Hypothenemus hampei</name>
    <name type="common">Coffee berry borer</name>
    <dbReference type="NCBI Taxonomy" id="57062"/>
    <lineage>
        <taxon>Eukaryota</taxon>
        <taxon>Metazoa</taxon>
        <taxon>Ecdysozoa</taxon>
        <taxon>Arthropoda</taxon>
        <taxon>Hexapoda</taxon>
        <taxon>Insecta</taxon>
        <taxon>Pterygota</taxon>
        <taxon>Neoptera</taxon>
        <taxon>Endopterygota</taxon>
        <taxon>Coleoptera</taxon>
        <taxon>Polyphaga</taxon>
        <taxon>Cucujiformia</taxon>
        <taxon>Curculionidae</taxon>
        <taxon>Scolytinae</taxon>
        <taxon>Hypothenemus</taxon>
    </lineage>
</organism>
<evidence type="ECO:0008006" key="3">
    <source>
        <dbReference type="Google" id="ProtNLM"/>
    </source>
</evidence>
<reference evidence="1 2" key="1">
    <citation type="submission" date="2024-05" db="EMBL/GenBank/DDBJ databases">
        <title>Genetic variation in Jamaican populations of the coffee berry borer (Hypothenemus hampei).</title>
        <authorList>
            <person name="Errbii M."/>
            <person name="Myrie A."/>
        </authorList>
    </citation>
    <scope>NUCLEOTIDE SEQUENCE [LARGE SCALE GENOMIC DNA]</scope>
    <source>
        <strain evidence="1">JA-Hopewell-2020-01-JO</strain>
        <tissue evidence="1">Whole body</tissue>
    </source>
</reference>
<dbReference type="AlphaFoldDB" id="A0ABD1ECE1"/>
<evidence type="ECO:0000313" key="1">
    <source>
        <dbReference type="EMBL" id="KAL1491404.1"/>
    </source>
</evidence>
<accession>A0ABD1ECE1</accession>
<gene>
    <name evidence="1" type="ORF">ABEB36_012005</name>
</gene>
<protein>
    <recommendedName>
        <fullName evidence="3">CRAL-TRIO domain-containing protein</fullName>
    </recommendedName>
</protein>
<sequence length="251" mass="29758">MNKYYTFLINDAHLHEQILKDYRITMKNLEKYKSLLMKWMLLSALFASKFSIERTKRKIDMFYNICHVMPEIVARHSLSDYFLPLSTTPKNFERIVYCHLNSGFHPNKLDPELFAVHVNQVIKLIVREDSCYRFVVISDTKNAQFGHLAKFQPMFVKKMFILIGIIDGLIASSMQQRILIYVRKDISLANQKCGKNVLPEDIKDMESSLEQLQEWFHKIEFMTVIEILRPEKVKNDAILRYYGNFRNITVY</sequence>
<keyword evidence="2" id="KW-1185">Reference proteome</keyword>
<dbReference type="Proteomes" id="UP001566132">
    <property type="component" value="Unassembled WGS sequence"/>
</dbReference>